<evidence type="ECO:0000313" key="1">
    <source>
        <dbReference type="EMBL" id="KAK0452180.1"/>
    </source>
</evidence>
<protein>
    <submittedName>
        <fullName evidence="1">Uncharacterized protein</fullName>
    </submittedName>
</protein>
<dbReference type="AlphaFoldDB" id="A0AA39N017"/>
<dbReference type="RefSeq" id="XP_060328014.1">
    <property type="nucleotide sequence ID" value="XM_060479501.1"/>
</dbReference>
<proteinExistence type="predicted"/>
<name>A0AA39N017_ARMTA</name>
<comment type="caution">
    <text evidence="1">The sequence shown here is derived from an EMBL/GenBank/DDBJ whole genome shotgun (WGS) entry which is preliminary data.</text>
</comment>
<sequence length="224" mass="25127">MNRKLDFLRLLDSSPISSAINLHSLGVWIPVRPHVFSRRVSVHLCAGENAFGTIEDMRQVDTVVYSHDLDTLPMVLYHCRTTNSIGFPTRAHIHAEIVGSSFRLICTPPSISPLGAKKAAGPSVSLPGDNQGNRERIVGFHVRVLPIRYLQCSLAFRGLMFSHVWENVKQNVLGVFVTEEVTELLKTPVWDSEVEQKGHVKATWFSYVCFLLDLMLYGNARISV</sequence>
<keyword evidence="2" id="KW-1185">Reference proteome</keyword>
<evidence type="ECO:0000313" key="2">
    <source>
        <dbReference type="Proteomes" id="UP001175211"/>
    </source>
</evidence>
<gene>
    <name evidence="1" type="ORF">EV420DRAFT_1701648</name>
</gene>
<reference evidence="1" key="1">
    <citation type="submission" date="2023-06" db="EMBL/GenBank/DDBJ databases">
        <authorList>
            <consortium name="Lawrence Berkeley National Laboratory"/>
            <person name="Ahrendt S."/>
            <person name="Sahu N."/>
            <person name="Indic B."/>
            <person name="Wong-Bajracharya J."/>
            <person name="Merenyi Z."/>
            <person name="Ke H.-M."/>
            <person name="Monk M."/>
            <person name="Kocsube S."/>
            <person name="Drula E."/>
            <person name="Lipzen A."/>
            <person name="Balint B."/>
            <person name="Henrissat B."/>
            <person name="Andreopoulos B."/>
            <person name="Martin F.M."/>
            <person name="Harder C.B."/>
            <person name="Rigling D."/>
            <person name="Ford K.L."/>
            <person name="Foster G.D."/>
            <person name="Pangilinan J."/>
            <person name="Papanicolaou A."/>
            <person name="Barry K."/>
            <person name="LaButti K."/>
            <person name="Viragh M."/>
            <person name="Koriabine M."/>
            <person name="Yan M."/>
            <person name="Riley R."/>
            <person name="Champramary S."/>
            <person name="Plett K.L."/>
            <person name="Tsai I.J."/>
            <person name="Slot J."/>
            <person name="Sipos G."/>
            <person name="Plett J."/>
            <person name="Nagy L.G."/>
            <person name="Grigoriev I.V."/>
        </authorList>
    </citation>
    <scope>NUCLEOTIDE SEQUENCE</scope>
    <source>
        <strain evidence="1">CCBAS 213</strain>
    </source>
</reference>
<dbReference type="Proteomes" id="UP001175211">
    <property type="component" value="Unassembled WGS sequence"/>
</dbReference>
<organism evidence="1 2">
    <name type="scientific">Armillaria tabescens</name>
    <name type="common">Ringless honey mushroom</name>
    <name type="synonym">Agaricus tabescens</name>
    <dbReference type="NCBI Taxonomy" id="1929756"/>
    <lineage>
        <taxon>Eukaryota</taxon>
        <taxon>Fungi</taxon>
        <taxon>Dikarya</taxon>
        <taxon>Basidiomycota</taxon>
        <taxon>Agaricomycotina</taxon>
        <taxon>Agaricomycetes</taxon>
        <taxon>Agaricomycetidae</taxon>
        <taxon>Agaricales</taxon>
        <taxon>Marasmiineae</taxon>
        <taxon>Physalacriaceae</taxon>
        <taxon>Desarmillaria</taxon>
    </lineage>
</organism>
<dbReference type="GeneID" id="85363049"/>
<accession>A0AA39N017</accession>
<dbReference type="EMBL" id="JAUEPS010000031">
    <property type="protein sequence ID" value="KAK0452180.1"/>
    <property type="molecule type" value="Genomic_DNA"/>
</dbReference>